<dbReference type="PANTHER" id="PTHR43085:SF1">
    <property type="entry name" value="PSEUDOURIDINE KINASE-RELATED"/>
    <property type="match status" value="1"/>
</dbReference>
<dbReference type="AlphaFoldDB" id="A0A5C8ZB35"/>
<proteinExistence type="inferred from homology"/>
<feature type="domain" description="Carbohydrate kinase PfkB" evidence="6">
    <location>
        <begin position="2"/>
        <end position="282"/>
    </location>
</feature>
<keyword evidence="4 7" id="KW-0418">Kinase</keyword>
<evidence type="ECO:0000256" key="2">
    <source>
        <dbReference type="ARBA" id="ARBA00022679"/>
    </source>
</evidence>
<gene>
    <name evidence="7" type="ORF">FME95_08125</name>
</gene>
<name>A0A5C8ZB35_9GAMM</name>
<accession>A0A5C8ZB35</accession>
<dbReference type="OrthoDB" id="9779730at2"/>
<evidence type="ECO:0000256" key="3">
    <source>
        <dbReference type="ARBA" id="ARBA00022741"/>
    </source>
</evidence>
<keyword evidence="5" id="KW-0067">ATP-binding</keyword>
<evidence type="ECO:0000256" key="5">
    <source>
        <dbReference type="ARBA" id="ARBA00022840"/>
    </source>
</evidence>
<dbReference type="GO" id="GO:0005524">
    <property type="term" value="F:ATP binding"/>
    <property type="evidence" value="ECO:0007669"/>
    <property type="project" value="UniProtKB-KW"/>
</dbReference>
<dbReference type="PANTHER" id="PTHR43085">
    <property type="entry name" value="HEXOKINASE FAMILY MEMBER"/>
    <property type="match status" value="1"/>
</dbReference>
<dbReference type="InterPro" id="IPR050306">
    <property type="entry name" value="PfkB_Carbo_kinase"/>
</dbReference>
<evidence type="ECO:0000259" key="6">
    <source>
        <dbReference type="Pfam" id="PF00294"/>
    </source>
</evidence>
<dbReference type="InterPro" id="IPR011611">
    <property type="entry name" value="PfkB_dom"/>
</dbReference>
<organism evidence="7 8">
    <name type="scientific">Reinekea thalattae</name>
    <dbReference type="NCBI Taxonomy" id="2593301"/>
    <lineage>
        <taxon>Bacteria</taxon>
        <taxon>Pseudomonadati</taxon>
        <taxon>Pseudomonadota</taxon>
        <taxon>Gammaproteobacteria</taxon>
        <taxon>Oceanospirillales</taxon>
        <taxon>Saccharospirillaceae</taxon>
        <taxon>Reinekea</taxon>
    </lineage>
</organism>
<comment type="caution">
    <text evidence="7">The sequence shown here is derived from an EMBL/GenBank/DDBJ whole genome shotgun (WGS) entry which is preliminary data.</text>
</comment>
<dbReference type="InterPro" id="IPR029056">
    <property type="entry name" value="Ribokinase-like"/>
</dbReference>
<protein>
    <submittedName>
        <fullName evidence="7">Carbohydrate kinase</fullName>
    </submittedName>
</protein>
<keyword evidence="3" id="KW-0547">Nucleotide-binding</keyword>
<dbReference type="RefSeq" id="WP_147713887.1">
    <property type="nucleotide sequence ID" value="NZ_VKAD01000001.1"/>
</dbReference>
<evidence type="ECO:0000256" key="1">
    <source>
        <dbReference type="ARBA" id="ARBA00010688"/>
    </source>
</evidence>
<evidence type="ECO:0000313" key="7">
    <source>
        <dbReference type="EMBL" id="TXR54489.1"/>
    </source>
</evidence>
<evidence type="ECO:0000256" key="4">
    <source>
        <dbReference type="ARBA" id="ARBA00022777"/>
    </source>
</evidence>
<keyword evidence="2" id="KW-0808">Transferase</keyword>
<evidence type="ECO:0000313" key="8">
    <source>
        <dbReference type="Proteomes" id="UP000321764"/>
    </source>
</evidence>
<dbReference type="SUPFAM" id="SSF53613">
    <property type="entry name" value="Ribokinase-like"/>
    <property type="match status" value="1"/>
</dbReference>
<dbReference type="Pfam" id="PF00294">
    <property type="entry name" value="PfkB"/>
    <property type="match status" value="1"/>
</dbReference>
<dbReference type="EMBL" id="VKAD01000001">
    <property type="protein sequence ID" value="TXR54489.1"/>
    <property type="molecule type" value="Genomic_DNA"/>
</dbReference>
<comment type="similarity">
    <text evidence="1">Belongs to the carbohydrate kinase PfkB family.</text>
</comment>
<dbReference type="Gene3D" id="3.40.1190.20">
    <property type="match status" value="2"/>
</dbReference>
<dbReference type="Proteomes" id="UP000321764">
    <property type="component" value="Unassembled WGS sequence"/>
</dbReference>
<keyword evidence="8" id="KW-1185">Reference proteome</keyword>
<dbReference type="GO" id="GO:0016301">
    <property type="term" value="F:kinase activity"/>
    <property type="evidence" value="ECO:0007669"/>
    <property type="project" value="UniProtKB-KW"/>
</dbReference>
<sequence length="292" mass="31162">MAFITCFGEASMDFLSQPQANEQSSEALPTTSAIANVAVAVATLGGSARFISQLADDAVSEQILTALAQREVDTSLVQKQADKQTTLALTVQDIKDQWFINSAVFHFSSNTLTEPSMAETTLTAISKARKQGNLVTFDVNLQPHLWPNGKVDQAVIERCFASVDMVKLSQQELELLSPEGEIAFVKSVVAQGVSFVVITDETNAIKVIAKGIYSEVTPPTVEVVDATAAGDAFMGALLFALVEQGDSKKTMADQQKLEQLTLFASRCGAHAVTKPGAFDAMPSLDDIAQAVD</sequence>
<reference evidence="7 8" key="1">
    <citation type="submission" date="2019-07" db="EMBL/GenBank/DDBJ databases">
        <title>Reinekea sp. strain SSH23 genome sequencing and assembly.</title>
        <authorList>
            <person name="Kim I."/>
        </authorList>
    </citation>
    <scope>NUCLEOTIDE SEQUENCE [LARGE SCALE GENOMIC DNA]</scope>
    <source>
        <strain evidence="7 8">SSH23</strain>
    </source>
</reference>